<evidence type="ECO:0000313" key="2">
    <source>
        <dbReference type="Proteomes" id="UP000225660"/>
    </source>
</evidence>
<dbReference type="KEGG" id="vg:40075841"/>
<reference evidence="1" key="1">
    <citation type="submission" date="2017-10" db="EMBL/GenBank/DDBJ databases">
        <title>Sequence, genome organization and annotation of the thermophilic 47,7-kb bacterophage TO-84 that infects Geobacillus stearothermophilus.</title>
        <authorList>
            <person name="Skowron P.M."/>
            <person name="Kropinski A."/>
            <person name="Los M."/>
        </authorList>
    </citation>
    <scope>NUCLEOTIDE SEQUENCE [LARGE SCALE GENOMIC DNA]</scope>
</reference>
<proteinExistence type="predicted"/>
<dbReference type="Proteomes" id="UP000225660">
    <property type="component" value="Segment"/>
</dbReference>
<sequence>MKRFEIMLKDGLVYAVFPILNPNYQGNGIDEIIEAESYDDAVQKAEMKYGGWYQSPGSQNESTFKEEENARYSPEQVYGIKGLL</sequence>
<keyword evidence="2" id="KW-1185">Reference proteome</keyword>
<protein>
    <submittedName>
        <fullName evidence="1">Membrane protein</fullName>
    </submittedName>
</protein>
<dbReference type="RefSeq" id="YP_009600079.1">
    <property type="nucleotide sequence ID" value="NC_041918.2"/>
</dbReference>
<evidence type="ECO:0000313" key="1">
    <source>
        <dbReference type="EMBL" id="AQY55051.1"/>
    </source>
</evidence>
<dbReference type="GeneID" id="40075841"/>
<organism evidence="1 2">
    <name type="scientific">Geobacillus phage TP-84</name>
    <dbReference type="NCBI Taxonomy" id="1965361"/>
    <lineage>
        <taxon>Viruses</taxon>
        <taxon>Duplodnaviria</taxon>
        <taxon>Heunggongvirae</taxon>
        <taxon>Uroviricota</taxon>
        <taxon>Caudoviricetes</taxon>
        <taxon>Saundersvirus</taxon>
        <taxon>Saundersvirus Tp84</taxon>
    </lineage>
</organism>
<dbReference type="EMBL" id="KY565347">
    <property type="protein sequence ID" value="AQY55051.1"/>
    <property type="molecule type" value="Genomic_DNA"/>
</dbReference>
<name>A0A1U9WQI4_9CAUD</name>
<accession>A0A1U9WQI4</accession>